<dbReference type="GO" id="GO:0071555">
    <property type="term" value="P:cell wall organization"/>
    <property type="evidence" value="ECO:0007669"/>
    <property type="project" value="TreeGrafter"/>
</dbReference>
<sequence>MLRRRSRTLLVLALLAFLGLVYAYAQIEWKMPQGFAPMPVSERGRILASDGSVLAETVGTERLYPQGSLAGQLVGVMGRDRGLEGAEHFFDSMLARGEDVRLTIDPAVQAVAESVLAEGVQREQGQYGSVVAMDVRTGRVLAAATYPPYDPTDGTRSYNTYTWRNRPLADAFEPGSVVKALTVAALLNDGVTTPNTEYSTPMVRRVGGRAIHDAVYHPPRLTTKGILRYSSNVGISHLVENYPARKLHAYMRAYGFGQVPDLRGFDTTPGVLPSWDKWSQHLKTVIAFGQGMSVSLVQLAAAYNVLANDGVYIPPVLLEGVPRAQPREVIRPEVAKATRTLLQAVVEEGIPHQAGLPGYTVGGKTGTAQVVVGNRYSDTIYNSVFAGFYPVDKPRMTVVVMVHGAQRRHHGSQLAAPIFRDIASEVFSSWALPPLLEDKDTKQP</sequence>
<dbReference type="InterPro" id="IPR050515">
    <property type="entry name" value="Beta-lactam/transpept"/>
</dbReference>
<dbReference type="RefSeq" id="WP_221276834.1">
    <property type="nucleotide sequence ID" value="NZ_JACHHG010000001.1"/>
</dbReference>
<organism evidence="4 5">
    <name type="scientific">Deinobacterium chartae</name>
    <dbReference type="NCBI Taxonomy" id="521158"/>
    <lineage>
        <taxon>Bacteria</taxon>
        <taxon>Thermotogati</taxon>
        <taxon>Deinococcota</taxon>
        <taxon>Deinococci</taxon>
        <taxon>Deinococcales</taxon>
        <taxon>Deinococcaceae</taxon>
        <taxon>Deinobacterium</taxon>
    </lineage>
</organism>
<dbReference type="InterPro" id="IPR012338">
    <property type="entry name" value="Beta-lactam/transpept-like"/>
</dbReference>
<feature type="domain" description="Penicillin-binding protein transpeptidase" evidence="3">
    <location>
        <begin position="128"/>
        <end position="423"/>
    </location>
</feature>
<name>A0A841HYM1_9DEIO</name>
<reference evidence="4 5" key="1">
    <citation type="submission" date="2020-08" db="EMBL/GenBank/DDBJ databases">
        <title>Genomic Encyclopedia of Type Strains, Phase IV (KMG-IV): sequencing the most valuable type-strain genomes for metagenomic binning, comparative biology and taxonomic classification.</title>
        <authorList>
            <person name="Goeker M."/>
        </authorList>
    </citation>
    <scope>NUCLEOTIDE SEQUENCE [LARGE SCALE GENOMIC DNA]</scope>
    <source>
        <strain evidence="4 5">DSM 21458</strain>
    </source>
</reference>
<dbReference type="SUPFAM" id="SSF56601">
    <property type="entry name" value="beta-lactamase/transpeptidase-like"/>
    <property type="match status" value="1"/>
</dbReference>
<dbReference type="InterPro" id="IPR036138">
    <property type="entry name" value="PBP_dimer_sf"/>
</dbReference>
<evidence type="ECO:0000259" key="3">
    <source>
        <dbReference type="Pfam" id="PF00905"/>
    </source>
</evidence>
<comment type="subcellular location">
    <subcellularLocation>
        <location evidence="1">Membrane</location>
    </subcellularLocation>
</comment>
<keyword evidence="4" id="KW-0132">Cell division</keyword>
<keyword evidence="4" id="KW-0131">Cell cycle</keyword>
<dbReference type="SUPFAM" id="SSF56519">
    <property type="entry name" value="Penicillin binding protein dimerisation domain"/>
    <property type="match status" value="1"/>
</dbReference>
<dbReference type="Gene3D" id="3.40.710.10">
    <property type="entry name" value="DD-peptidase/beta-lactamase superfamily"/>
    <property type="match status" value="1"/>
</dbReference>
<dbReference type="GO" id="GO:0005886">
    <property type="term" value="C:plasma membrane"/>
    <property type="evidence" value="ECO:0007669"/>
    <property type="project" value="TreeGrafter"/>
</dbReference>
<keyword evidence="5" id="KW-1185">Reference proteome</keyword>
<dbReference type="Pfam" id="PF00905">
    <property type="entry name" value="Transpeptidase"/>
    <property type="match status" value="1"/>
</dbReference>
<dbReference type="PANTHER" id="PTHR30627">
    <property type="entry name" value="PEPTIDOGLYCAN D,D-TRANSPEPTIDASE"/>
    <property type="match status" value="1"/>
</dbReference>
<evidence type="ECO:0000256" key="2">
    <source>
        <dbReference type="ARBA" id="ARBA00023136"/>
    </source>
</evidence>
<accession>A0A841HYM1</accession>
<dbReference type="GO" id="GO:0051301">
    <property type="term" value="P:cell division"/>
    <property type="evidence" value="ECO:0007669"/>
    <property type="project" value="UniProtKB-KW"/>
</dbReference>
<comment type="caution">
    <text evidence="4">The sequence shown here is derived from an EMBL/GenBank/DDBJ whole genome shotgun (WGS) entry which is preliminary data.</text>
</comment>
<dbReference type="Gene3D" id="3.90.1310.10">
    <property type="entry name" value="Penicillin-binding protein 2a (Domain 2)"/>
    <property type="match status" value="1"/>
</dbReference>
<dbReference type="Proteomes" id="UP000569951">
    <property type="component" value="Unassembled WGS sequence"/>
</dbReference>
<evidence type="ECO:0000256" key="1">
    <source>
        <dbReference type="ARBA" id="ARBA00004370"/>
    </source>
</evidence>
<proteinExistence type="predicted"/>
<evidence type="ECO:0000313" key="5">
    <source>
        <dbReference type="Proteomes" id="UP000569951"/>
    </source>
</evidence>
<dbReference type="AlphaFoldDB" id="A0A841HYM1"/>
<protein>
    <submittedName>
        <fullName evidence="4">Cell division protein FtsI (Penicillin-binding protein 3)</fullName>
    </submittedName>
</protein>
<dbReference type="Gene3D" id="3.30.450.330">
    <property type="match status" value="1"/>
</dbReference>
<gene>
    <name evidence="4" type="ORF">HNR42_000414</name>
</gene>
<dbReference type="InterPro" id="IPR001460">
    <property type="entry name" value="PCN-bd_Tpept"/>
</dbReference>
<keyword evidence="2" id="KW-0472">Membrane</keyword>
<dbReference type="EMBL" id="JACHHG010000001">
    <property type="protein sequence ID" value="MBB6097002.1"/>
    <property type="molecule type" value="Genomic_DNA"/>
</dbReference>
<dbReference type="GO" id="GO:0008658">
    <property type="term" value="F:penicillin binding"/>
    <property type="evidence" value="ECO:0007669"/>
    <property type="project" value="InterPro"/>
</dbReference>
<dbReference type="PANTHER" id="PTHR30627:SF1">
    <property type="entry name" value="PEPTIDOGLYCAN D,D-TRANSPEPTIDASE FTSI"/>
    <property type="match status" value="1"/>
</dbReference>
<evidence type="ECO:0000313" key="4">
    <source>
        <dbReference type="EMBL" id="MBB6097002.1"/>
    </source>
</evidence>